<keyword evidence="4" id="KW-0813">Transport</keyword>
<dbReference type="GO" id="GO:0015627">
    <property type="term" value="C:type II protein secretion system complex"/>
    <property type="evidence" value="ECO:0007669"/>
    <property type="project" value="InterPro"/>
</dbReference>
<keyword evidence="12" id="KW-1185">Reference proteome</keyword>
<keyword evidence="9" id="KW-0472">Membrane</keyword>
<keyword evidence="7" id="KW-0812">Transmembrane</keyword>
<evidence type="ECO:0000256" key="3">
    <source>
        <dbReference type="ARBA" id="ARBA00021563"/>
    </source>
</evidence>
<protein>
    <recommendedName>
        <fullName evidence="3">Type II secretion system protein N</fullName>
    </recommendedName>
    <alternativeName>
        <fullName evidence="10">General secretion pathway protein N</fullName>
    </alternativeName>
</protein>
<evidence type="ECO:0000256" key="4">
    <source>
        <dbReference type="ARBA" id="ARBA00022448"/>
    </source>
</evidence>
<dbReference type="InterPro" id="IPR022792">
    <property type="entry name" value="T2SS_protein-GspN"/>
</dbReference>
<dbReference type="GO" id="GO:0015628">
    <property type="term" value="P:protein secretion by the type II secretion system"/>
    <property type="evidence" value="ECO:0007669"/>
    <property type="project" value="InterPro"/>
</dbReference>
<accession>N6YW05</accession>
<dbReference type="RefSeq" id="WP_004346467.1">
    <property type="nucleotide sequence ID" value="NZ_AMXE01000120.1"/>
</dbReference>
<proteinExistence type="inferred from homology"/>
<dbReference type="AlphaFoldDB" id="N6YW05"/>
<dbReference type="Pfam" id="PF01203">
    <property type="entry name" value="T2SSN"/>
    <property type="match status" value="1"/>
</dbReference>
<evidence type="ECO:0000256" key="1">
    <source>
        <dbReference type="ARBA" id="ARBA00004533"/>
    </source>
</evidence>
<comment type="subcellular location">
    <subcellularLocation>
        <location evidence="1">Cell inner membrane</location>
    </subcellularLocation>
</comment>
<keyword evidence="8" id="KW-0653">Protein transport</keyword>
<organism evidence="11 12">
    <name type="scientific">Thauera linaloolentis (strain DSM 12138 / JCM 21573 / CCUG 41526 / CIP 105981 / IAM 15112 / NBRC 102519 / 47Lol)</name>
    <dbReference type="NCBI Taxonomy" id="1123367"/>
    <lineage>
        <taxon>Bacteria</taxon>
        <taxon>Pseudomonadati</taxon>
        <taxon>Pseudomonadota</taxon>
        <taxon>Betaproteobacteria</taxon>
        <taxon>Rhodocyclales</taxon>
        <taxon>Zoogloeaceae</taxon>
        <taxon>Thauera</taxon>
    </lineage>
</organism>
<evidence type="ECO:0000256" key="7">
    <source>
        <dbReference type="ARBA" id="ARBA00022692"/>
    </source>
</evidence>
<comment type="caution">
    <text evidence="11">The sequence shown here is derived from an EMBL/GenBank/DDBJ whole genome shotgun (WGS) entry which is preliminary data.</text>
</comment>
<reference evidence="11 12" key="1">
    <citation type="submission" date="2012-09" db="EMBL/GenBank/DDBJ databases">
        <title>Draft Genome Sequences of 6 Strains from Genus Thauera.</title>
        <authorList>
            <person name="Liu B."/>
            <person name="Shapleigh J.P."/>
            <person name="Frostegard A.H."/>
        </authorList>
    </citation>
    <scope>NUCLEOTIDE SEQUENCE [LARGE SCALE GENOMIC DNA]</scope>
    <source>
        <strain evidence="12">47Lol / DSM 12138</strain>
    </source>
</reference>
<dbReference type="STRING" id="1123367.GCA_000621305_01398"/>
<dbReference type="GO" id="GO:0005886">
    <property type="term" value="C:plasma membrane"/>
    <property type="evidence" value="ECO:0007669"/>
    <property type="project" value="UniProtKB-SubCell"/>
</dbReference>
<evidence type="ECO:0000256" key="10">
    <source>
        <dbReference type="ARBA" id="ARBA00030772"/>
    </source>
</evidence>
<sequence length="252" mass="26765">MRRLLRSPIVLAAWFAAMLAVFAIAGAPAFLLDRGLRQAGDGRIRLITSQGTLWRGSGLLAERDAGRYRPWVDIAWRFEFGALWRGRLAFSLAIDGQPPGRVLVSPGGFSLDLPGSALPLAPLVRTLPHPAARLGWSGSVHASGELGHCTWKLACDGRVRLAVDALSLSVLPDARLGRYTLDATANGAGLRLSLNGDAGNRLDARGDIEVMPGGRSKGEVVLDGDRELVRQIGAITADVARAVPGGALRLAW</sequence>
<gene>
    <name evidence="11" type="ORF">C666_17840</name>
</gene>
<comment type="similarity">
    <text evidence="2">Belongs to the GSP N family.</text>
</comment>
<dbReference type="Proteomes" id="UP000013232">
    <property type="component" value="Unassembled WGS sequence"/>
</dbReference>
<keyword evidence="6" id="KW-0997">Cell inner membrane</keyword>
<dbReference type="OrthoDB" id="9179645at2"/>
<evidence type="ECO:0000256" key="6">
    <source>
        <dbReference type="ARBA" id="ARBA00022519"/>
    </source>
</evidence>
<keyword evidence="5" id="KW-1003">Cell membrane</keyword>
<evidence type="ECO:0000256" key="5">
    <source>
        <dbReference type="ARBA" id="ARBA00022475"/>
    </source>
</evidence>
<evidence type="ECO:0000256" key="8">
    <source>
        <dbReference type="ARBA" id="ARBA00022927"/>
    </source>
</evidence>
<evidence type="ECO:0000256" key="2">
    <source>
        <dbReference type="ARBA" id="ARBA00007208"/>
    </source>
</evidence>
<dbReference type="EMBL" id="AMXE01000120">
    <property type="protein sequence ID" value="ENO84144.1"/>
    <property type="molecule type" value="Genomic_DNA"/>
</dbReference>
<evidence type="ECO:0000313" key="11">
    <source>
        <dbReference type="EMBL" id="ENO84144.1"/>
    </source>
</evidence>
<name>N6YW05_THAL4</name>
<evidence type="ECO:0000313" key="12">
    <source>
        <dbReference type="Proteomes" id="UP000013232"/>
    </source>
</evidence>
<evidence type="ECO:0000256" key="9">
    <source>
        <dbReference type="ARBA" id="ARBA00023136"/>
    </source>
</evidence>